<dbReference type="InParanoid" id="A2FSM9"/>
<reference evidence="2" key="2">
    <citation type="journal article" date="2007" name="Science">
        <title>Draft genome sequence of the sexually transmitted pathogen Trichomonas vaginalis.</title>
        <authorList>
            <person name="Carlton J.M."/>
            <person name="Hirt R.P."/>
            <person name="Silva J.C."/>
            <person name="Delcher A.L."/>
            <person name="Schatz M."/>
            <person name="Zhao Q."/>
            <person name="Wortman J.R."/>
            <person name="Bidwell S.L."/>
            <person name="Alsmark U.C.M."/>
            <person name="Besteiro S."/>
            <person name="Sicheritz-Ponten T."/>
            <person name="Noel C.J."/>
            <person name="Dacks J.B."/>
            <person name="Foster P.G."/>
            <person name="Simillion C."/>
            <person name="Van de Peer Y."/>
            <person name="Miranda-Saavedra D."/>
            <person name="Barton G.J."/>
            <person name="Westrop G.D."/>
            <person name="Mueller S."/>
            <person name="Dessi D."/>
            <person name="Fiori P.L."/>
            <person name="Ren Q."/>
            <person name="Paulsen I."/>
            <person name="Zhang H."/>
            <person name="Bastida-Corcuera F.D."/>
            <person name="Simoes-Barbosa A."/>
            <person name="Brown M.T."/>
            <person name="Hayes R.D."/>
            <person name="Mukherjee M."/>
            <person name="Okumura C.Y."/>
            <person name="Schneider R."/>
            <person name="Smith A.J."/>
            <person name="Vanacova S."/>
            <person name="Villalvazo M."/>
            <person name="Haas B.J."/>
            <person name="Pertea M."/>
            <person name="Feldblyum T.V."/>
            <person name="Utterback T.R."/>
            <person name="Shu C.L."/>
            <person name="Osoegawa K."/>
            <person name="de Jong P.J."/>
            <person name="Hrdy I."/>
            <person name="Horvathova L."/>
            <person name="Zubacova Z."/>
            <person name="Dolezal P."/>
            <person name="Malik S.B."/>
            <person name="Logsdon J.M. Jr."/>
            <person name="Henze K."/>
            <person name="Gupta A."/>
            <person name="Wang C.C."/>
            <person name="Dunne R.L."/>
            <person name="Upcroft J.A."/>
            <person name="Upcroft P."/>
            <person name="White O."/>
            <person name="Salzberg S.L."/>
            <person name="Tang P."/>
            <person name="Chiu C.-H."/>
            <person name="Lee Y.-S."/>
            <person name="Embley T.M."/>
            <person name="Coombs G.H."/>
            <person name="Mottram J.C."/>
            <person name="Tachezy J."/>
            <person name="Fraser-Liggett C.M."/>
            <person name="Johnson P.J."/>
        </authorList>
    </citation>
    <scope>NUCLEOTIDE SEQUENCE [LARGE SCALE GENOMIC DNA]</scope>
    <source>
        <strain evidence="2">G3</strain>
    </source>
</reference>
<reference evidence="2" key="1">
    <citation type="submission" date="2006-10" db="EMBL/GenBank/DDBJ databases">
        <authorList>
            <person name="Amadeo P."/>
            <person name="Zhao Q."/>
            <person name="Wortman J."/>
            <person name="Fraser-Liggett C."/>
            <person name="Carlton J."/>
        </authorList>
    </citation>
    <scope>NUCLEOTIDE SEQUENCE</scope>
    <source>
        <strain evidence="2">G3</strain>
    </source>
</reference>
<evidence type="ECO:0000313" key="2">
    <source>
        <dbReference type="EMBL" id="EAX92085.1"/>
    </source>
</evidence>
<dbReference type="AlphaFoldDB" id="A2FSM9"/>
<protein>
    <submittedName>
        <fullName evidence="2">Uncharacterized protein</fullName>
    </submittedName>
</protein>
<accession>A2FSM9</accession>
<dbReference type="VEuPathDB" id="TrichDB:TVAGG3_0200930"/>
<organism evidence="2 3">
    <name type="scientific">Trichomonas vaginalis (strain ATCC PRA-98 / G3)</name>
    <dbReference type="NCBI Taxonomy" id="412133"/>
    <lineage>
        <taxon>Eukaryota</taxon>
        <taxon>Metamonada</taxon>
        <taxon>Parabasalia</taxon>
        <taxon>Trichomonadida</taxon>
        <taxon>Trichomonadidae</taxon>
        <taxon>Trichomonas</taxon>
    </lineage>
</organism>
<keyword evidence="3" id="KW-1185">Reference proteome</keyword>
<dbReference type="RefSeq" id="XP_001305015.1">
    <property type="nucleotide sequence ID" value="XM_001305014.1"/>
</dbReference>
<evidence type="ECO:0000256" key="1">
    <source>
        <dbReference type="SAM" id="MobiDB-lite"/>
    </source>
</evidence>
<dbReference type="Proteomes" id="UP000001542">
    <property type="component" value="Unassembled WGS sequence"/>
</dbReference>
<evidence type="ECO:0000313" key="3">
    <source>
        <dbReference type="Proteomes" id="UP000001542"/>
    </source>
</evidence>
<dbReference type="VEuPathDB" id="TrichDB:TVAG_273980"/>
<sequence>MSAEPAHQEGAPQAMAVYPMTEMNGAIRYQLMYLPIYVSNEDTRIYQAGQPLVQLPGEKPTGFLDSLSQTLSIAGNKINKAIQPVTTKVEAGIHTASAKISETATAVANKTSEKYHEVKNKMTSEKPAAEEPPKEEQPKEEQPKEPVNEATQ</sequence>
<feature type="region of interest" description="Disordered" evidence="1">
    <location>
        <begin position="107"/>
        <end position="152"/>
    </location>
</feature>
<feature type="compositionally biased region" description="Basic and acidic residues" evidence="1">
    <location>
        <begin position="111"/>
        <end position="152"/>
    </location>
</feature>
<dbReference type="KEGG" id="tva:4749793"/>
<proteinExistence type="predicted"/>
<dbReference type="EMBL" id="DS113991">
    <property type="protein sequence ID" value="EAX92085.1"/>
    <property type="molecule type" value="Genomic_DNA"/>
</dbReference>
<name>A2FSM9_TRIV3</name>
<gene>
    <name evidence="2" type="ORF">TVAG_273980</name>
</gene>